<gene>
    <name evidence="2" type="ORF">EDEG_03791</name>
</gene>
<dbReference type="AlphaFoldDB" id="J9D255"/>
<evidence type="ECO:0000313" key="3">
    <source>
        <dbReference type="Proteomes" id="UP000003163"/>
    </source>
</evidence>
<feature type="region of interest" description="Disordered" evidence="1">
    <location>
        <begin position="285"/>
        <end position="309"/>
    </location>
</feature>
<dbReference type="VEuPathDB" id="MicrosporidiaDB:EDEG_03791"/>
<feature type="compositionally biased region" description="Low complexity" evidence="1">
    <location>
        <begin position="1125"/>
        <end position="1140"/>
    </location>
</feature>
<comment type="caution">
    <text evidence="2">The sequence shown here is derived from an EMBL/GenBank/DDBJ whole genome shotgun (WGS) entry which is preliminary data.</text>
</comment>
<protein>
    <submittedName>
        <fullName evidence="2">Uncharacterized protein</fullName>
    </submittedName>
</protein>
<reference evidence="2 3" key="1">
    <citation type="submission" date="2011-08" db="EMBL/GenBank/DDBJ databases">
        <authorList>
            <person name="Liu Z.J."/>
            <person name="Shi F.L."/>
            <person name="Lu J.Q."/>
            <person name="Li M."/>
            <person name="Wang Z.L."/>
        </authorList>
    </citation>
    <scope>NUCLEOTIDE SEQUENCE [LARGE SCALE GENOMIC DNA]</scope>
    <source>
        <strain evidence="2 3">USNM 41457</strain>
    </source>
</reference>
<feature type="compositionally biased region" description="Polar residues" evidence="1">
    <location>
        <begin position="225"/>
        <end position="235"/>
    </location>
</feature>
<accession>J9D255</accession>
<feature type="region of interest" description="Disordered" evidence="1">
    <location>
        <begin position="212"/>
        <end position="250"/>
    </location>
</feature>
<name>J9D255_EDHAE</name>
<sequence>MKNVNLSSKKKKDKEDSIKSESEVKEEKKAKDNFTKGKNNMSLEISGIETNQNVNINEIGKENVENFNETKENNENLEKKREEDFFIAKSSEKDEIENKKCVEFSINESVSSLAVSDYEDEIELTKKLQKKSSHDDLISISEGALEDAYCRNNSEKIQTVGFSCGNEESAFEHETSKNSCEVKSINSTGNKAKENTMKSVKKEKEISCLESSTNNKQFLEKQEKNSIASSLFENSNENKEDAHEKEIKKSDIKLDNSYNDLVISEKKFASYEIKDKEDKKMSILENFSKNEDKNNPKLKESDKDSANLKSCREKHENKIFGETNEKNSDIVNKINYHLKYDDKDEKNIDCSLEILKEIKSEHEKAQKEIETPSTNSFILETQRKLSKEISLSIKPKEDDNILSENDSTTKPDSFINLSSQTSRESSFSSDENTIQQFEDIEIVNNSDNSIVNNNRSSSDVNISEGNIPNAVFSDKRNSFSLDSLQLHTSKGPIFGSDFLDSLGSKDFPKLGCKGNLSSESIFDKKDNNKFVFSTDLKINKEDNTNRADMDLFKNLSINNKVIKNFSKDEEKNDLLKINEYPKSSNNSEWFKNTQSDLQKDIKKTYNNVFNNMNKSDNLQLSNNEKNSSEKNNLFFSQNSINKLQSKNKYQLEFDQIVKDLDEEIVQITQDFDNLLNDQIANNENIEMLDVKDCGDLIKAFEIVYLKMKDLETNKMESEMEYKLYAIKKLIRQIEVPDYSEEIDYIDNYLYSNLSMGIRLPYKHKRGIVINNKINAKKCKTENLLDIFERIKINVENECIKTNNTDTNTRIDSYSKQFSDILEDKNRNHISDSKNNLVKTDNSNNLLLNYAYNKYLNALDININDVQKSFASFCNSAVFDVNNANEIYTNNNDIKCNKDVKVETCNFNTHETTKLGSFGVEDLKINNNNNNFQSFDKFGIQDSTIIHNEVNNKSNNPKIQSNLSETVNFIKTKLDDSTLKPEINLIDSNNCFKSDEKQSNFVGSSKTQNTEIKNVQNLTHQPFNTSNISNQLQKPKQYNQNNFNEITQQPQELNPFKTIPSQNSYLTNDSASNNPFQQNMPTISDQNSSNFLYKKTTDLPYTSFFGGQNSASSDIFNNIRFNVPGNSDNQQQENTTNSQNDGANSTGSAFSNLANRKRFF</sequence>
<organism evidence="2 3">
    <name type="scientific">Edhazardia aedis (strain USNM 41457)</name>
    <name type="common">Microsporidian parasite</name>
    <dbReference type="NCBI Taxonomy" id="1003232"/>
    <lineage>
        <taxon>Eukaryota</taxon>
        <taxon>Fungi</taxon>
        <taxon>Fungi incertae sedis</taxon>
        <taxon>Microsporidia</taxon>
        <taxon>Edhazardia</taxon>
    </lineage>
</organism>
<feature type="region of interest" description="Disordered" evidence="1">
    <location>
        <begin position="1121"/>
        <end position="1150"/>
    </location>
</feature>
<feature type="compositionally biased region" description="Polar residues" evidence="1">
    <location>
        <begin position="1141"/>
        <end position="1150"/>
    </location>
</feature>
<feature type="compositionally biased region" description="Basic and acidic residues" evidence="1">
    <location>
        <begin position="13"/>
        <end position="35"/>
    </location>
</feature>
<feature type="region of interest" description="Disordered" evidence="1">
    <location>
        <begin position="399"/>
        <end position="431"/>
    </location>
</feature>
<feature type="region of interest" description="Disordered" evidence="1">
    <location>
        <begin position="1"/>
        <end position="40"/>
    </location>
</feature>
<dbReference type="HOGENOM" id="CLU_275447_0_0_1"/>
<keyword evidence="3" id="KW-1185">Reference proteome</keyword>
<feature type="compositionally biased region" description="Low complexity" evidence="1">
    <location>
        <begin position="418"/>
        <end position="429"/>
    </location>
</feature>
<feature type="compositionally biased region" description="Polar residues" evidence="1">
    <location>
        <begin position="402"/>
        <end position="417"/>
    </location>
</feature>
<evidence type="ECO:0000256" key="1">
    <source>
        <dbReference type="SAM" id="MobiDB-lite"/>
    </source>
</evidence>
<evidence type="ECO:0000313" key="2">
    <source>
        <dbReference type="EMBL" id="EJW01659.1"/>
    </source>
</evidence>
<reference evidence="3" key="2">
    <citation type="submission" date="2015-07" db="EMBL/GenBank/DDBJ databases">
        <title>Contrasting host-pathogen interactions and genome evolution in two generalist and specialist microsporidian pathogens of mosquitoes.</title>
        <authorList>
            <consortium name="The Broad Institute Genomics Platform"/>
            <consortium name="The Broad Institute Genome Sequencing Center for Infectious Disease"/>
            <person name="Cuomo C.A."/>
            <person name="Sanscrainte N.D."/>
            <person name="Goldberg J.M."/>
            <person name="Heiman D."/>
            <person name="Young S."/>
            <person name="Zeng Q."/>
            <person name="Becnel J.J."/>
            <person name="Birren B.W."/>
        </authorList>
    </citation>
    <scope>NUCLEOTIDE SEQUENCE [LARGE SCALE GENOMIC DNA]</scope>
    <source>
        <strain evidence="3">USNM 41457</strain>
    </source>
</reference>
<dbReference type="EMBL" id="AFBI03000124">
    <property type="protein sequence ID" value="EJW01659.1"/>
    <property type="molecule type" value="Genomic_DNA"/>
</dbReference>
<dbReference type="Proteomes" id="UP000003163">
    <property type="component" value="Unassembled WGS sequence"/>
</dbReference>
<proteinExistence type="predicted"/>
<feature type="compositionally biased region" description="Basic and acidic residues" evidence="1">
    <location>
        <begin position="236"/>
        <end position="250"/>
    </location>
</feature>
<dbReference type="InParanoid" id="J9D255"/>